<name>W2SJM6_NECAM</name>
<protein>
    <submittedName>
        <fullName evidence="2">Uncharacterized protein</fullName>
    </submittedName>
</protein>
<evidence type="ECO:0000313" key="2">
    <source>
        <dbReference type="EMBL" id="ETN69839.1"/>
    </source>
</evidence>
<dbReference type="KEGG" id="nai:NECAME_15051"/>
<dbReference type="AlphaFoldDB" id="W2SJM6"/>
<dbReference type="Proteomes" id="UP000053676">
    <property type="component" value="Unassembled WGS sequence"/>
</dbReference>
<gene>
    <name evidence="2" type="ORF">NECAME_15051</name>
</gene>
<keyword evidence="3" id="KW-1185">Reference proteome</keyword>
<reference evidence="3" key="1">
    <citation type="journal article" date="2014" name="Nat. Genet.">
        <title>Genome of the human hookworm Necator americanus.</title>
        <authorList>
            <person name="Tang Y.T."/>
            <person name="Gao X."/>
            <person name="Rosa B.A."/>
            <person name="Abubucker S."/>
            <person name="Hallsworth-Pepin K."/>
            <person name="Martin J."/>
            <person name="Tyagi R."/>
            <person name="Heizer E."/>
            <person name="Zhang X."/>
            <person name="Bhonagiri-Palsikar V."/>
            <person name="Minx P."/>
            <person name="Warren W.C."/>
            <person name="Wang Q."/>
            <person name="Zhan B."/>
            <person name="Hotez P.J."/>
            <person name="Sternberg P.W."/>
            <person name="Dougall A."/>
            <person name="Gaze S.T."/>
            <person name="Mulvenna J."/>
            <person name="Sotillo J."/>
            <person name="Ranganathan S."/>
            <person name="Rabelo E.M."/>
            <person name="Wilson R.K."/>
            <person name="Felgner P.L."/>
            <person name="Bethony J."/>
            <person name="Hawdon J.M."/>
            <person name="Gasser R.B."/>
            <person name="Loukas A."/>
            <person name="Mitreva M."/>
        </authorList>
    </citation>
    <scope>NUCLEOTIDE SEQUENCE [LARGE SCALE GENOMIC DNA]</scope>
</reference>
<sequence>MFRAYADVSGGDKEEGECEDEDRDRYSSFDQEKILAARAKKESDAKAQRLAERIKNQNALRYINSDSDEDDVQIHVCSRALVFL</sequence>
<evidence type="ECO:0000313" key="3">
    <source>
        <dbReference type="Proteomes" id="UP000053676"/>
    </source>
</evidence>
<feature type="region of interest" description="Disordered" evidence="1">
    <location>
        <begin position="1"/>
        <end position="26"/>
    </location>
</feature>
<evidence type="ECO:0000256" key="1">
    <source>
        <dbReference type="SAM" id="MobiDB-lite"/>
    </source>
</evidence>
<dbReference type="EMBL" id="KI669039">
    <property type="protein sequence ID" value="ETN69839.1"/>
    <property type="molecule type" value="Genomic_DNA"/>
</dbReference>
<dbReference type="OrthoDB" id="5903473at2759"/>
<proteinExistence type="predicted"/>
<organism evidence="2 3">
    <name type="scientific">Necator americanus</name>
    <name type="common">Human hookworm</name>
    <dbReference type="NCBI Taxonomy" id="51031"/>
    <lineage>
        <taxon>Eukaryota</taxon>
        <taxon>Metazoa</taxon>
        <taxon>Ecdysozoa</taxon>
        <taxon>Nematoda</taxon>
        <taxon>Chromadorea</taxon>
        <taxon>Rhabditida</taxon>
        <taxon>Rhabditina</taxon>
        <taxon>Rhabditomorpha</taxon>
        <taxon>Strongyloidea</taxon>
        <taxon>Ancylostomatidae</taxon>
        <taxon>Bunostominae</taxon>
        <taxon>Necator</taxon>
    </lineage>
</organism>
<accession>W2SJM6</accession>